<accession>A0ABU4BVG4</accession>
<name>A0ABU4BVG4_RHOGO</name>
<evidence type="ECO:0000256" key="9">
    <source>
        <dbReference type="RuleBase" id="RU361186"/>
    </source>
</evidence>
<dbReference type="Pfam" id="PF01341">
    <property type="entry name" value="Glyco_hydro_6"/>
    <property type="match status" value="1"/>
</dbReference>
<keyword evidence="1 9" id="KW-0732">Signal</keyword>
<keyword evidence="7 9" id="KW-0624">Polysaccharide degradation</keyword>
<feature type="signal peptide" evidence="9">
    <location>
        <begin position="1"/>
        <end position="22"/>
    </location>
</feature>
<comment type="caution">
    <text evidence="10">The sequence shown here is derived from an EMBL/GenBank/DDBJ whole genome shotgun (WGS) entry which is preliminary data.</text>
</comment>
<proteinExistence type="inferred from homology"/>
<evidence type="ECO:0000313" key="11">
    <source>
        <dbReference type="Proteomes" id="UP001185927"/>
    </source>
</evidence>
<evidence type="ECO:0000256" key="2">
    <source>
        <dbReference type="ARBA" id="ARBA00022801"/>
    </source>
</evidence>
<comment type="similarity">
    <text evidence="9">Belongs to the glycosyl hydrolase family 6.</text>
</comment>
<dbReference type="PRINTS" id="PR00733">
    <property type="entry name" value="GLHYDRLASE6"/>
</dbReference>
<dbReference type="EC" id="3.2.1.-" evidence="9"/>
<keyword evidence="2 9" id="KW-0378">Hydrolase</keyword>
<evidence type="ECO:0000256" key="8">
    <source>
        <dbReference type="PROSITE-ProRule" id="PRU10056"/>
    </source>
</evidence>
<feature type="chain" id="PRO_5044969165" description="Glucanase" evidence="9">
    <location>
        <begin position="23"/>
        <end position="338"/>
    </location>
</feature>
<evidence type="ECO:0000256" key="1">
    <source>
        <dbReference type="ARBA" id="ARBA00022729"/>
    </source>
</evidence>
<reference evidence="10 11" key="1">
    <citation type="submission" date="2023-10" db="EMBL/GenBank/DDBJ databases">
        <title>Development of a sustainable strategy for remediation of hydrocarbon-contaminated territories based on the waste exchange concept.</title>
        <authorList>
            <person name="Krivoruchko A."/>
        </authorList>
    </citation>
    <scope>NUCLEOTIDE SEQUENCE [LARGE SCALE GENOMIC DNA]</scope>
    <source>
        <strain evidence="10 11">IEGM 1203</strain>
    </source>
</reference>
<keyword evidence="11" id="KW-1185">Reference proteome</keyword>
<dbReference type="PANTHER" id="PTHR34876:SF4">
    <property type="entry name" value="1,4-BETA-D-GLUCAN CELLOBIOHYDROLASE C-RELATED"/>
    <property type="match status" value="1"/>
</dbReference>
<sequence>MWNRIVACACAAVLMTGSSCCAAGARDDLATLQQVASGGFYVDPNSSAARAMVDYPETASTVATLADTPQAFWLSATSPPSAVANQVRRYVDGAASADAVAVLVTYAIPQRDCGSFSAGGYSNGADYRTWSDNVAAGIGNREAVVIVEPDALTDRSCLSSEQVAGRMDLLRYSVNALSAEPNTAVYIDGGHSRWLDAPELASRLGSAGVDRARGFSLNVANFYTTAEQEAYGESVSALTGGKGYVVDTSRNGAGPPPEGPLNWCNPPDRALGSAPTTQTQAAHADAYLWVKHPGESDGTCNRGDPPSSVWWNAYAVAIVQNSGRRRNIHTARREIALA</sequence>
<dbReference type="EMBL" id="JAWLKB010000006">
    <property type="protein sequence ID" value="MDV6268013.1"/>
    <property type="molecule type" value="Genomic_DNA"/>
</dbReference>
<dbReference type="GO" id="GO:0016787">
    <property type="term" value="F:hydrolase activity"/>
    <property type="evidence" value="ECO:0007669"/>
    <property type="project" value="UniProtKB-KW"/>
</dbReference>
<evidence type="ECO:0000313" key="10">
    <source>
        <dbReference type="EMBL" id="MDV6268013.1"/>
    </source>
</evidence>
<dbReference type="InterPro" id="IPR036434">
    <property type="entry name" value="Beta_cellobiohydrolase_sf"/>
</dbReference>
<gene>
    <name evidence="10" type="ORF">R3Q16_15485</name>
</gene>
<feature type="active site" evidence="8">
    <location>
        <position position="112"/>
    </location>
</feature>
<dbReference type="PROSITE" id="PS00655">
    <property type="entry name" value="GLYCOSYL_HYDROL_F6_1"/>
    <property type="match status" value="1"/>
</dbReference>
<dbReference type="RefSeq" id="WP_317542495.1">
    <property type="nucleotide sequence ID" value="NZ_JAWLKB010000006.1"/>
</dbReference>
<dbReference type="SUPFAM" id="SSF51989">
    <property type="entry name" value="Glycosyl hydrolases family 6, cellulases"/>
    <property type="match status" value="1"/>
</dbReference>
<dbReference type="InterPro" id="IPR001524">
    <property type="entry name" value="Glyco_hydro_6_CS"/>
</dbReference>
<evidence type="ECO:0000256" key="4">
    <source>
        <dbReference type="ARBA" id="ARBA00023157"/>
    </source>
</evidence>
<keyword evidence="4" id="KW-1015">Disulfide bond</keyword>
<evidence type="ECO:0000256" key="5">
    <source>
        <dbReference type="ARBA" id="ARBA00023277"/>
    </source>
</evidence>
<dbReference type="InterPro" id="IPR016288">
    <property type="entry name" value="Beta_cellobiohydrolase"/>
</dbReference>
<protein>
    <recommendedName>
        <fullName evidence="9">Glucanase</fullName>
        <ecNumber evidence="9">3.2.1.-</ecNumber>
    </recommendedName>
</protein>
<keyword evidence="3 9" id="KW-0136">Cellulose degradation</keyword>
<evidence type="ECO:0000256" key="7">
    <source>
        <dbReference type="ARBA" id="ARBA00023326"/>
    </source>
</evidence>
<dbReference type="PIRSF" id="PIRSF001100">
    <property type="entry name" value="Beta_cellobiohydrolase"/>
    <property type="match status" value="1"/>
</dbReference>
<keyword evidence="6 9" id="KW-0326">Glycosidase</keyword>
<evidence type="ECO:0000256" key="6">
    <source>
        <dbReference type="ARBA" id="ARBA00023295"/>
    </source>
</evidence>
<dbReference type="PROSITE" id="PS51257">
    <property type="entry name" value="PROKAR_LIPOPROTEIN"/>
    <property type="match status" value="1"/>
</dbReference>
<dbReference type="PANTHER" id="PTHR34876">
    <property type="match status" value="1"/>
</dbReference>
<organism evidence="10 11">
    <name type="scientific">Rhodococcus globerulus</name>
    <dbReference type="NCBI Taxonomy" id="33008"/>
    <lineage>
        <taxon>Bacteria</taxon>
        <taxon>Bacillati</taxon>
        <taxon>Actinomycetota</taxon>
        <taxon>Actinomycetes</taxon>
        <taxon>Mycobacteriales</taxon>
        <taxon>Nocardiaceae</taxon>
        <taxon>Rhodococcus</taxon>
    </lineage>
</organism>
<dbReference type="Gene3D" id="3.20.20.40">
    <property type="entry name" value="1, 4-beta cellobiohydrolase"/>
    <property type="match status" value="1"/>
</dbReference>
<dbReference type="Proteomes" id="UP001185927">
    <property type="component" value="Unassembled WGS sequence"/>
</dbReference>
<evidence type="ECO:0000256" key="3">
    <source>
        <dbReference type="ARBA" id="ARBA00023001"/>
    </source>
</evidence>
<keyword evidence="5 9" id="KW-0119">Carbohydrate metabolism</keyword>